<keyword evidence="4" id="KW-1185">Reference proteome</keyword>
<sequence length="219" mass="22829">MSASPASVCPKCEPLVASALAAELAREGAAARVELEKQRERVAELEAELRSLRLELAVRSSSGPPTLLSVPSASGSDISAPYSYTRSPAATVLQAHLRGWRQRSRYAAARQVFAVVTGTSSLGAAGAWRDVPTYTITVIRAGCCWQRAAPAFADAAAVYDRSTGTTAQSHTQGVVTPSPVSSPVTVSSTTTSLGTGRASGLPWQRQPGRTESESSRAGV</sequence>
<feature type="region of interest" description="Disordered" evidence="2">
    <location>
        <begin position="165"/>
        <end position="219"/>
    </location>
</feature>
<protein>
    <submittedName>
        <fullName evidence="3">Uncharacterized protein</fullName>
    </submittedName>
</protein>
<organism evidence="3 4">
    <name type="scientific">Emiliania huxleyi (strain CCMP1516)</name>
    <dbReference type="NCBI Taxonomy" id="280463"/>
    <lineage>
        <taxon>Eukaryota</taxon>
        <taxon>Haptista</taxon>
        <taxon>Haptophyta</taxon>
        <taxon>Prymnesiophyceae</taxon>
        <taxon>Isochrysidales</taxon>
        <taxon>Noelaerhabdaceae</taxon>
        <taxon>Emiliania</taxon>
    </lineage>
</organism>
<dbReference type="AlphaFoldDB" id="A0A0D3I4J9"/>
<accession>A0A0D3I4J9</accession>
<reference evidence="3" key="2">
    <citation type="submission" date="2024-10" db="UniProtKB">
        <authorList>
            <consortium name="EnsemblProtists"/>
        </authorList>
    </citation>
    <scope>IDENTIFICATION</scope>
</reference>
<dbReference type="Pfam" id="PF00612">
    <property type="entry name" value="IQ"/>
    <property type="match status" value="1"/>
</dbReference>
<name>A0A0D3I4J9_EMIH1</name>
<dbReference type="InterPro" id="IPR000048">
    <property type="entry name" value="IQ_motif_EF-hand-BS"/>
</dbReference>
<dbReference type="PaxDb" id="2903-EOD06184"/>
<feature type="coiled-coil region" evidence="1">
    <location>
        <begin position="21"/>
        <end position="55"/>
    </location>
</feature>
<evidence type="ECO:0000256" key="1">
    <source>
        <dbReference type="SAM" id="Coils"/>
    </source>
</evidence>
<feature type="compositionally biased region" description="Low complexity" evidence="2">
    <location>
        <begin position="174"/>
        <end position="192"/>
    </location>
</feature>
<dbReference type="KEGG" id="ehx:EMIHUDRAFT_219541"/>
<dbReference type="PROSITE" id="PS50096">
    <property type="entry name" value="IQ"/>
    <property type="match status" value="1"/>
</dbReference>
<dbReference type="Proteomes" id="UP000013827">
    <property type="component" value="Unassembled WGS sequence"/>
</dbReference>
<reference evidence="4" key="1">
    <citation type="journal article" date="2013" name="Nature">
        <title>Pan genome of the phytoplankton Emiliania underpins its global distribution.</title>
        <authorList>
            <person name="Read B.A."/>
            <person name="Kegel J."/>
            <person name="Klute M.J."/>
            <person name="Kuo A."/>
            <person name="Lefebvre S.C."/>
            <person name="Maumus F."/>
            <person name="Mayer C."/>
            <person name="Miller J."/>
            <person name="Monier A."/>
            <person name="Salamov A."/>
            <person name="Young J."/>
            <person name="Aguilar M."/>
            <person name="Claverie J.M."/>
            <person name="Frickenhaus S."/>
            <person name="Gonzalez K."/>
            <person name="Herman E.K."/>
            <person name="Lin Y.C."/>
            <person name="Napier J."/>
            <person name="Ogata H."/>
            <person name="Sarno A.F."/>
            <person name="Shmutz J."/>
            <person name="Schroeder D."/>
            <person name="de Vargas C."/>
            <person name="Verret F."/>
            <person name="von Dassow P."/>
            <person name="Valentin K."/>
            <person name="Van de Peer Y."/>
            <person name="Wheeler G."/>
            <person name="Dacks J.B."/>
            <person name="Delwiche C.F."/>
            <person name="Dyhrman S.T."/>
            <person name="Glockner G."/>
            <person name="John U."/>
            <person name="Richards T."/>
            <person name="Worden A.Z."/>
            <person name="Zhang X."/>
            <person name="Grigoriev I.V."/>
            <person name="Allen A.E."/>
            <person name="Bidle K."/>
            <person name="Borodovsky M."/>
            <person name="Bowler C."/>
            <person name="Brownlee C."/>
            <person name="Cock J.M."/>
            <person name="Elias M."/>
            <person name="Gladyshev V.N."/>
            <person name="Groth M."/>
            <person name="Guda C."/>
            <person name="Hadaegh A."/>
            <person name="Iglesias-Rodriguez M.D."/>
            <person name="Jenkins J."/>
            <person name="Jones B.M."/>
            <person name="Lawson T."/>
            <person name="Leese F."/>
            <person name="Lindquist E."/>
            <person name="Lobanov A."/>
            <person name="Lomsadze A."/>
            <person name="Malik S.B."/>
            <person name="Marsh M.E."/>
            <person name="Mackinder L."/>
            <person name="Mock T."/>
            <person name="Mueller-Roeber B."/>
            <person name="Pagarete A."/>
            <person name="Parker M."/>
            <person name="Probert I."/>
            <person name="Quesneville H."/>
            <person name="Raines C."/>
            <person name="Rensing S.A."/>
            <person name="Riano-Pachon D.M."/>
            <person name="Richier S."/>
            <person name="Rokitta S."/>
            <person name="Shiraiwa Y."/>
            <person name="Soanes D.M."/>
            <person name="van der Giezen M."/>
            <person name="Wahlund T.M."/>
            <person name="Williams B."/>
            <person name="Wilson W."/>
            <person name="Wolfe G."/>
            <person name="Wurch L.L."/>
        </authorList>
    </citation>
    <scope>NUCLEOTIDE SEQUENCE</scope>
</reference>
<dbReference type="RefSeq" id="XP_005758613.1">
    <property type="nucleotide sequence ID" value="XM_005758556.1"/>
</dbReference>
<dbReference type="HOGENOM" id="CLU_1263587_0_0_1"/>
<feature type="compositionally biased region" description="Basic and acidic residues" evidence="2">
    <location>
        <begin position="208"/>
        <end position="219"/>
    </location>
</feature>
<dbReference type="EnsemblProtists" id="EOD06184">
    <property type="protein sequence ID" value="EOD06184"/>
    <property type="gene ID" value="EMIHUDRAFT_219541"/>
</dbReference>
<evidence type="ECO:0000256" key="2">
    <source>
        <dbReference type="SAM" id="MobiDB-lite"/>
    </source>
</evidence>
<evidence type="ECO:0000313" key="3">
    <source>
        <dbReference type="EnsemblProtists" id="EOD06184"/>
    </source>
</evidence>
<dbReference type="SMART" id="SM00015">
    <property type="entry name" value="IQ"/>
    <property type="match status" value="1"/>
</dbReference>
<keyword evidence="1" id="KW-0175">Coiled coil</keyword>
<dbReference type="GeneID" id="17252308"/>
<proteinExistence type="predicted"/>
<evidence type="ECO:0000313" key="4">
    <source>
        <dbReference type="Proteomes" id="UP000013827"/>
    </source>
</evidence>